<gene>
    <name evidence="1" type="ORF">MNBD_ALPHA11-2133</name>
</gene>
<sequence>MLELYKILLEFLYGAEVRNCNILFTLTSKTIENCSFQTLERRFGQIA</sequence>
<evidence type="ECO:0000313" key="1">
    <source>
        <dbReference type="EMBL" id="VAW20696.1"/>
    </source>
</evidence>
<organism evidence="1">
    <name type="scientific">hydrothermal vent metagenome</name>
    <dbReference type="NCBI Taxonomy" id="652676"/>
    <lineage>
        <taxon>unclassified sequences</taxon>
        <taxon>metagenomes</taxon>
        <taxon>ecological metagenomes</taxon>
    </lineage>
</organism>
<reference evidence="1" key="1">
    <citation type="submission" date="2018-06" db="EMBL/GenBank/DDBJ databases">
        <authorList>
            <person name="Zhirakovskaya E."/>
        </authorList>
    </citation>
    <scope>NUCLEOTIDE SEQUENCE</scope>
</reference>
<proteinExistence type="predicted"/>
<protein>
    <submittedName>
        <fullName evidence="1">Uncharacterized protein</fullName>
    </submittedName>
</protein>
<dbReference type="EMBL" id="UOEQ01000295">
    <property type="protein sequence ID" value="VAW20696.1"/>
    <property type="molecule type" value="Genomic_DNA"/>
</dbReference>
<name>A0A3B0UM82_9ZZZZ</name>
<accession>A0A3B0UM82</accession>
<dbReference type="AlphaFoldDB" id="A0A3B0UM82"/>